<dbReference type="InterPro" id="IPR036388">
    <property type="entry name" value="WH-like_DNA-bd_sf"/>
</dbReference>
<dbReference type="SMART" id="SM00344">
    <property type="entry name" value="HTH_ASNC"/>
    <property type="match status" value="1"/>
</dbReference>
<keyword evidence="3" id="KW-0804">Transcription</keyword>
<dbReference type="Gene3D" id="1.10.10.10">
    <property type="entry name" value="Winged helix-like DNA-binding domain superfamily/Winged helix DNA-binding domain"/>
    <property type="match status" value="1"/>
</dbReference>
<protein>
    <submittedName>
        <fullName evidence="5">Lrp/AsnC family transcriptional regulator</fullName>
    </submittedName>
</protein>
<proteinExistence type="predicted"/>
<dbReference type="Proteomes" id="UP000292085">
    <property type="component" value="Unassembled WGS sequence"/>
</dbReference>
<organism evidence="5 6">
    <name type="scientific">Sphingomonas populi</name>
    <dbReference type="NCBI Taxonomy" id="2484750"/>
    <lineage>
        <taxon>Bacteria</taxon>
        <taxon>Pseudomonadati</taxon>
        <taxon>Pseudomonadota</taxon>
        <taxon>Alphaproteobacteria</taxon>
        <taxon>Sphingomonadales</taxon>
        <taxon>Sphingomonadaceae</taxon>
        <taxon>Sphingomonas</taxon>
    </lineage>
</organism>
<dbReference type="Gene3D" id="3.30.70.920">
    <property type="match status" value="1"/>
</dbReference>
<dbReference type="CDD" id="cd00090">
    <property type="entry name" value="HTH_ARSR"/>
    <property type="match status" value="1"/>
</dbReference>
<dbReference type="InterPro" id="IPR036390">
    <property type="entry name" value="WH_DNA-bd_sf"/>
</dbReference>
<dbReference type="InterPro" id="IPR011991">
    <property type="entry name" value="ArsR-like_HTH"/>
</dbReference>
<dbReference type="PROSITE" id="PS50956">
    <property type="entry name" value="HTH_ASNC_2"/>
    <property type="match status" value="1"/>
</dbReference>
<dbReference type="RefSeq" id="WP_130160258.1">
    <property type="nucleotide sequence ID" value="NZ_SGIS01000060.1"/>
</dbReference>
<dbReference type="InterPro" id="IPR011008">
    <property type="entry name" value="Dimeric_a/b-barrel"/>
</dbReference>
<dbReference type="Pfam" id="PF13412">
    <property type="entry name" value="HTH_24"/>
    <property type="match status" value="1"/>
</dbReference>
<reference evidence="5 6" key="1">
    <citation type="submission" date="2019-02" db="EMBL/GenBank/DDBJ databases">
        <authorList>
            <person name="Li Y."/>
        </authorList>
    </citation>
    <scope>NUCLEOTIDE SEQUENCE [LARGE SCALE GENOMIC DNA]</scope>
    <source>
        <strain evidence="5 6">3-7</strain>
    </source>
</reference>
<gene>
    <name evidence="5" type="ORF">EWE75_22175</name>
</gene>
<evidence type="ECO:0000313" key="5">
    <source>
        <dbReference type="EMBL" id="RZF60609.1"/>
    </source>
</evidence>
<sequence>MKKSYNLDDIDRRILSALQADAGIGNGDLAERVGSSTASVWRRIKAMEAGGLLKQSVRLLDQQALGFGVNVLCNIRVRSHARDVRDAFETFVEGRPEILECFSMSGDWDYLLRIVAADVTGYERFLMNTLLEHPSVGGASSHFALSLTKYTTALPLPDRV</sequence>
<dbReference type="InterPro" id="IPR019887">
    <property type="entry name" value="Tscrpt_reg_AsnC/Lrp_C"/>
</dbReference>
<keyword evidence="1" id="KW-0805">Transcription regulation</keyword>
<dbReference type="InterPro" id="IPR000485">
    <property type="entry name" value="AsnC-type_HTH_dom"/>
</dbReference>
<evidence type="ECO:0000256" key="3">
    <source>
        <dbReference type="ARBA" id="ARBA00023163"/>
    </source>
</evidence>
<dbReference type="GO" id="GO:0043565">
    <property type="term" value="F:sequence-specific DNA binding"/>
    <property type="evidence" value="ECO:0007669"/>
    <property type="project" value="InterPro"/>
</dbReference>
<feature type="domain" description="HTH asnC-type" evidence="4">
    <location>
        <begin position="7"/>
        <end position="68"/>
    </location>
</feature>
<dbReference type="InterPro" id="IPR019885">
    <property type="entry name" value="Tscrpt_reg_HTH_AsnC-type_CS"/>
</dbReference>
<keyword evidence="2" id="KW-0238">DNA-binding</keyword>
<dbReference type="GO" id="GO:0043200">
    <property type="term" value="P:response to amino acid"/>
    <property type="evidence" value="ECO:0007669"/>
    <property type="project" value="TreeGrafter"/>
</dbReference>
<dbReference type="GO" id="GO:0006355">
    <property type="term" value="P:regulation of DNA-templated transcription"/>
    <property type="evidence" value="ECO:0007669"/>
    <property type="project" value="UniProtKB-ARBA"/>
</dbReference>
<evidence type="ECO:0000259" key="4">
    <source>
        <dbReference type="PROSITE" id="PS50956"/>
    </source>
</evidence>
<dbReference type="InterPro" id="IPR019888">
    <property type="entry name" value="Tscrpt_reg_AsnC-like"/>
</dbReference>
<dbReference type="PANTHER" id="PTHR30154:SF34">
    <property type="entry name" value="TRANSCRIPTIONAL REGULATOR AZLB"/>
    <property type="match status" value="1"/>
</dbReference>
<dbReference type="PANTHER" id="PTHR30154">
    <property type="entry name" value="LEUCINE-RESPONSIVE REGULATORY PROTEIN"/>
    <property type="match status" value="1"/>
</dbReference>
<dbReference type="PRINTS" id="PR00033">
    <property type="entry name" value="HTHASNC"/>
</dbReference>
<keyword evidence="6" id="KW-1185">Reference proteome</keyword>
<dbReference type="OrthoDB" id="9813313at2"/>
<accession>A0A4Q6XUS1</accession>
<dbReference type="EMBL" id="SGIS01000060">
    <property type="protein sequence ID" value="RZF60609.1"/>
    <property type="molecule type" value="Genomic_DNA"/>
</dbReference>
<dbReference type="GO" id="GO:0005829">
    <property type="term" value="C:cytosol"/>
    <property type="evidence" value="ECO:0007669"/>
    <property type="project" value="TreeGrafter"/>
</dbReference>
<dbReference type="PROSITE" id="PS00519">
    <property type="entry name" value="HTH_ASNC_1"/>
    <property type="match status" value="1"/>
</dbReference>
<evidence type="ECO:0000256" key="1">
    <source>
        <dbReference type="ARBA" id="ARBA00023015"/>
    </source>
</evidence>
<evidence type="ECO:0000313" key="6">
    <source>
        <dbReference type="Proteomes" id="UP000292085"/>
    </source>
</evidence>
<dbReference type="Pfam" id="PF01037">
    <property type="entry name" value="AsnC_trans_reg"/>
    <property type="match status" value="1"/>
</dbReference>
<evidence type="ECO:0000256" key="2">
    <source>
        <dbReference type="ARBA" id="ARBA00023125"/>
    </source>
</evidence>
<dbReference type="AlphaFoldDB" id="A0A4Q6XUS1"/>
<dbReference type="SUPFAM" id="SSF46785">
    <property type="entry name" value="Winged helix' DNA-binding domain"/>
    <property type="match status" value="1"/>
</dbReference>
<dbReference type="SUPFAM" id="SSF54909">
    <property type="entry name" value="Dimeric alpha+beta barrel"/>
    <property type="match status" value="1"/>
</dbReference>
<comment type="caution">
    <text evidence="5">The sequence shown here is derived from an EMBL/GenBank/DDBJ whole genome shotgun (WGS) entry which is preliminary data.</text>
</comment>
<name>A0A4Q6XUS1_9SPHN</name>